<gene>
    <name evidence="2" type="ORF">L596_012485</name>
</gene>
<reference evidence="2 3" key="1">
    <citation type="journal article" date="2015" name="Genome Biol.">
        <title>Comparative genomics of Steinernema reveals deeply conserved gene regulatory networks.</title>
        <authorList>
            <person name="Dillman A.R."/>
            <person name="Macchietto M."/>
            <person name="Porter C.F."/>
            <person name="Rogers A."/>
            <person name="Williams B."/>
            <person name="Antoshechkin I."/>
            <person name="Lee M.M."/>
            <person name="Goodwin Z."/>
            <person name="Lu X."/>
            <person name="Lewis E.E."/>
            <person name="Goodrich-Blair H."/>
            <person name="Stock S.P."/>
            <person name="Adams B.J."/>
            <person name="Sternberg P.W."/>
            <person name="Mortazavi A."/>
        </authorList>
    </citation>
    <scope>NUCLEOTIDE SEQUENCE [LARGE SCALE GENOMIC DNA]</scope>
    <source>
        <strain evidence="2 3">ALL</strain>
    </source>
</reference>
<sequence>MGVSLRRSSPDQIFDRPKRPRSTVQKLTTTFVSTCAQSIDPFPPSPNPKSPLHPSTLVLLPHFPSVPFFPPANTKFDLSAREQRSSAGSVSRNGKKRPIFCVWLRSKRTSFVGLLVFYLRAKGENGPEEHVGRRPLIVMQIQKVHFASRWARFCPLLRRRLSRQAEAAAETTLEERKRRRTILNNVEAETPPFICIICGAHKKVAHTAKRNDQRWRTVQAFGLGTVPRDFRKTLTVQERVLGDQNI</sequence>
<comment type="caution">
    <text evidence="2">The sequence shown here is derived from an EMBL/GenBank/DDBJ whole genome shotgun (WGS) entry which is preliminary data.</text>
</comment>
<dbReference type="Proteomes" id="UP000298663">
    <property type="component" value="Unassembled WGS sequence"/>
</dbReference>
<evidence type="ECO:0000256" key="1">
    <source>
        <dbReference type="SAM" id="MobiDB-lite"/>
    </source>
</evidence>
<evidence type="ECO:0000313" key="2">
    <source>
        <dbReference type="EMBL" id="TKR88204.1"/>
    </source>
</evidence>
<accession>A0A4U5NY32</accession>
<name>A0A4U5NY32_STECR</name>
<dbReference type="AlphaFoldDB" id="A0A4U5NY32"/>
<evidence type="ECO:0000313" key="3">
    <source>
        <dbReference type="Proteomes" id="UP000298663"/>
    </source>
</evidence>
<feature type="region of interest" description="Disordered" evidence="1">
    <location>
        <begin position="1"/>
        <end position="22"/>
    </location>
</feature>
<protein>
    <submittedName>
        <fullName evidence="2">Uncharacterized protein</fullName>
    </submittedName>
</protein>
<dbReference type="EMBL" id="AZBU02000003">
    <property type="protein sequence ID" value="TKR88204.1"/>
    <property type="molecule type" value="Genomic_DNA"/>
</dbReference>
<keyword evidence="3" id="KW-1185">Reference proteome</keyword>
<organism evidence="2 3">
    <name type="scientific">Steinernema carpocapsae</name>
    <name type="common">Entomopathogenic nematode</name>
    <dbReference type="NCBI Taxonomy" id="34508"/>
    <lineage>
        <taxon>Eukaryota</taxon>
        <taxon>Metazoa</taxon>
        <taxon>Ecdysozoa</taxon>
        <taxon>Nematoda</taxon>
        <taxon>Chromadorea</taxon>
        <taxon>Rhabditida</taxon>
        <taxon>Tylenchina</taxon>
        <taxon>Panagrolaimomorpha</taxon>
        <taxon>Strongyloidoidea</taxon>
        <taxon>Steinernematidae</taxon>
        <taxon>Steinernema</taxon>
    </lineage>
</organism>
<reference evidence="2 3" key="2">
    <citation type="journal article" date="2019" name="G3 (Bethesda)">
        <title>Hybrid Assembly of the Genome of the Entomopathogenic Nematode Steinernema carpocapsae Identifies the X-Chromosome.</title>
        <authorList>
            <person name="Serra L."/>
            <person name="Macchietto M."/>
            <person name="Macias-Munoz A."/>
            <person name="McGill C.J."/>
            <person name="Rodriguez I.M."/>
            <person name="Rodriguez B."/>
            <person name="Murad R."/>
            <person name="Mortazavi A."/>
        </authorList>
    </citation>
    <scope>NUCLEOTIDE SEQUENCE [LARGE SCALE GENOMIC DNA]</scope>
    <source>
        <strain evidence="2 3">ALL</strain>
    </source>
</reference>
<proteinExistence type="predicted"/>
<feature type="compositionally biased region" description="Polar residues" evidence="1">
    <location>
        <begin position="1"/>
        <end position="11"/>
    </location>
</feature>